<dbReference type="Pfam" id="PF02517">
    <property type="entry name" value="Rce1-like"/>
    <property type="match status" value="1"/>
</dbReference>
<feature type="transmembrane region" description="Helical" evidence="1">
    <location>
        <begin position="35"/>
        <end position="53"/>
    </location>
</feature>
<evidence type="ECO:0000313" key="3">
    <source>
        <dbReference type="EMBL" id="MCQ8181193.1"/>
    </source>
</evidence>
<keyword evidence="1" id="KW-0472">Membrane</keyword>
<comment type="caution">
    <text evidence="3">The sequence shown here is derived from an EMBL/GenBank/DDBJ whole genome shotgun (WGS) entry which is preliminary data.</text>
</comment>
<feature type="transmembrane region" description="Helical" evidence="1">
    <location>
        <begin position="164"/>
        <end position="184"/>
    </location>
</feature>
<feature type="transmembrane region" description="Helical" evidence="1">
    <location>
        <begin position="205"/>
        <end position="228"/>
    </location>
</feature>
<organism evidence="3 4">
    <name type="scientific">Methylomonas aurea</name>
    <dbReference type="NCBI Taxonomy" id="2952224"/>
    <lineage>
        <taxon>Bacteria</taxon>
        <taxon>Pseudomonadati</taxon>
        <taxon>Pseudomonadota</taxon>
        <taxon>Gammaproteobacteria</taxon>
        <taxon>Methylococcales</taxon>
        <taxon>Methylococcaceae</taxon>
        <taxon>Methylomonas</taxon>
    </lineage>
</organism>
<dbReference type="Proteomes" id="UP001524569">
    <property type="component" value="Unassembled WGS sequence"/>
</dbReference>
<evidence type="ECO:0000313" key="4">
    <source>
        <dbReference type="Proteomes" id="UP001524569"/>
    </source>
</evidence>
<feature type="transmembrane region" description="Helical" evidence="1">
    <location>
        <begin position="248"/>
        <end position="269"/>
    </location>
</feature>
<reference evidence="3 4" key="1">
    <citation type="submission" date="2022-07" db="EMBL/GenBank/DDBJ databases">
        <title>Methylomonas rivi sp. nov., Methylomonas rosea sp. nov., Methylomonas aureus sp. nov. and Methylomonas subterranea sp. nov., four novel methanotrophs isolated from a freshwater creek and the deep terrestrial subsurface.</title>
        <authorList>
            <person name="Abin C."/>
            <person name="Sankaranarayanan K."/>
            <person name="Garner C."/>
            <person name="Sindelar R."/>
            <person name="Kotary K."/>
            <person name="Garner R."/>
            <person name="Barclay S."/>
            <person name="Lawson P."/>
            <person name="Krumholz L."/>
        </authorList>
    </citation>
    <scope>NUCLEOTIDE SEQUENCE [LARGE SCALE GENOMIC DNA]</scope>
    <source>
        <strain evidence="3 4">SURF-1</strain>
    </source>
</reference>
<feature type="transmembrane region" description="Helical" evidence="1">
    <location>
        <begin position="60"/>
        <end position="81"/>
    </location>
</feature>
<proteinExistence type="predicted"/>
<evidence type="ECO:0000259" key="2">
    <source>
        <dbReference type="Pfam" id="PF02517"/>
    </source>
</evidence>
<dbReference type="RefSeq" id="WP_256610480.1">
    <property type="nucleotide sequence ID" value="NZ_JANIBM010000007.1"/>
</dbReference>
<keyword evidence="3" id="KW-0378">Hydrolase</keyword>
<keyword evidence="1" id="KW-1133">Transmembrane helix</keyword>
<name>A0ABT1UG35_9GAMM</name>
<sequence>MLGFWQPGKPWLTPLTLAAAIAAGFYGRILQPVALLWPVLLAAGLLLAERVALARFWRTLAWLVALIVATGLIFHRLPGFANPEVIADWRFGPDSLPYSKYLNFDGILLGVCVLGCTRHRLRNVDEWRQLGKRVLLILLLTMIAVLGASLALEFVRWQPKWSELFWLWAWGNLLSTCLVEEAFFRGLLLRGLMRWLMRSRHGEKWAIVVAAVLFGWKHLPGGWTYAGLATLAGIGYGSAYLASSRLEAAILSHFALNCLHFLLFSYPALSAGGI</sequence>
<feature type="transmembrane region" description="Helical" evidence="1">
    <location>
        <begin position="133"/>
        <end position="152"/>
    </location>
</feature>
<dbReference type="EMBL" id="JANIBM010000007">
    <property type="protein sequence ID" value="MCQ8181193.1"/>
    <property type="molecule type" value="Genomic_DNA"/>
</dbReference>
<keyword evidence="3" id="KW-0645">Protease</keyword>
<gene>
    <name evidence="3" type="ORF">NP603_08740</name>
</gene>
<dbReference type="InterPro" id="IPR003675">
    <property type="entry name" value="Rce1/LyrA-like_dom"/>
</dbReference>
<feature type="domain" description="CAAX prenyl protease 2/Lysostaphin resistance protein A-like" evidence="2">
    <location>
        <begin position="164"/>
        <end position="258"/>
    </location>
</feature>
<keyword evidence="4" id="KW-1185">Reference proteome</keyword>
<accession>A0ABT1UG35</accession>
<evidence type="ECO:0000256" key="1">
    <source>
        <dbReference type="SAM" id="Phobius"/>
    </source>
</evidence>
<keyword evidence="3" id="KW-0482">Metalloprotease</keyword>
<feature type="transmembrane region" description="Helical" evidence="1">
    <location>
        <begin position="101"/>
        <end position="121"/>
    </location>
</feature>
<dbReference type="GO" id="GO:0008237">
    <property type="term" value="F:metallopeptidase activity"/>
    <property type="evidence" value="ECO:0007669"/>
    <property type="project" value="UniProtKB-KW"/>
</dbReference>
<protein>
    <submittedName>
        <fullName evidence="3">CPBP family intramembrane metalloprotease</fullName>
    </submittedName>
</protein>
<keyword evidence="1" id="KW-0812">Transmembrane</keyword>